<name>A0A3N2PQ50_SODAK</name>
<organism evidence="2 3">
    <name type="scientific">Sodiomyces alkalinus (strain CBS 110278 / VKM F-3762 / F11)</name>
    <name type="common">Alkaliphilic filamentous fungus</name>
    <dbReference type="NCBI Taxonomy" id="1314773"/>
    <lineage>
        <taxon>Eukaryota</taxon>
        <taxon>Fungi</taxon>
        <taxon>Dikarya</taxon>
        <taxon>Ascomycota</taxon>
        <taxon>Pezizomycotina</taxon>
        <taxon>Sordariomycetes</taxon>
        <taxon>Hypocreomycetidae</taxon>
        <taxon>Glomerellales</taxon>
        <taxon>Plectosphaerellaceae</taxon>
        <taxon>Sodiomyces</taxon>
    </lineage>
</organism>
<evidence type="ECO:0000313" key="3">
    <source>
        <dbReference type="Proteomes" id="UP000272025"/>
    </source>
</evidence>
<feature type="compositionally biased region" description="Low complexity" evidence="1">
    <location>
        <begin position="135"/>
        <end position="146"/>
    </location>
</feature>
<gene>
    <name evidence="2" type="ORF">SODALDRAFT_335740</name>
</gene>
<feature type="region of interest" description="Disordered" evidence="1">
    <location>
        <begin position="118"/>
        <end position="155"/>
    </location>
</feature>
<accession>A0A3N2PQ50</accession>
<dbReference type="OrthoDB" id="271745at2759"/>
<feature type="region of interest" description="Disordered" evidence="1">
    <location>
        <begin position="47"/>
        <end position="89"/>
    </location>
</feature>
<proteinExistence type="predicted"/>
<feature type="region of interest" description="Disordered" evidence="1">
    <location>
        <begin position="192"/>
        <end position="260"/>
    </location>
</feature>
<keyword evidence="3" id="KW-1185">Reference proteome</keyword>
<feature type="compositionally biased region" description="Gly residues" evidence="1">
    <location>
        <begin position="216"/>
        <end position="231"/>
    </location>
</feature>
<dbReference type="STRING" id="1314773.A0A3N2PQ50"/>
<sequence length="320" mass="31579">MSLNTPTPPLLLTKRLTAFLNANLSPTLHAAFITTASGKLLAHATTPSFASSGSSPGSPPPPGNGGAATISSTTASPSASSVSLPTGSRPSAVSLLRTQATVAASLFALHSASSTSIPGALPGSSESHLDHDVLPDTTPASPTTAAGGKKKNSNSCKLPLTITVQLSNGILVVRRLRCGLLFVCVGPLPEPSDGASHSHHHHHHHHHTGGSSSAPGEGGSSAGSGTGGGLSVPGTATPRGQQHGNASPAHMPASPSEVDSVMSAGAATTVSVASAGSSVAGSVGAVAVVSMRRHAEDLARWLDDKLGSLRVPQDGVGAVE</sequence>
<dbReference type="AlphaFoldDB" id="A0A3N2PQ50"/>
<dbReference type="EMBL" id="ML119059">
    <property type="protein sequence ID" value="ROT36637.1"/>
    <property type="molecule type" value="Genomic_DNA"/>
</dbReference>
<protein>
    <submittedName>
        <fullName evidence="2">Uncharacterized protein</fullName>
    </submittedName>
</protein>
<feature type="compositionally biased region" description="Basic residues" evidence="1">
    <location>
        <begin position="197"/>
        <end position="208"/>
    </location>
</feature>
<evidence type="ECO:0000313" key="2">
    <source>
        <dbReference type="EMBL" id="ROT36637.1"/>
    </source>
</evidence>
<dbReference type="Proteomes" id="UP000272025">
    <property type="component" value="Unassembled WGS sequence"/>
</dbReference>
<feature type="compositionally biased region" description="Low complexity" evidence="1">
    <location>
        <begin position="67"/>
        <end position="88"/>
    </location>
</feature>
<dbReference type="RefSeq" id="XP_028464443.1">
    <property type="nucleotide sequence ID" value="XM_028612534.1"/>
</dbReference>
<dbReference type="GeneID" id="39581012"/>
<evidence type="ECO:0000256" key="1">
    <source>
        <dbReference type="SAM" id="MobiDB-lite"/>
    </source>
</evidence>
<reference evidence="2 3" key="1">
    <citation type="journal article" date="2018" name="Mol. Ecol.">
        <title>The obligate alkalophilic soda-lake fungus Sodiomyces alkalinus has shifted to a protein diet.</title>
        <authorList>
            <person name="Grum-Grzhimaylo A.A."/>
            <person name="Falkoski D.L."/>
            <person name="van den Heuvel J."/>
            <person name="Valero-Jimenez C.A."/>
            <person name="Min B."/>
            <person name="Choi I.G."/>
            <person name="Lipzen A."/>
            <person name="Daum C.G."/>
            <person name="Aanen D.K."/>
            <person name="Tsang A."/>
            <person name="Henrissat B."/>
            <person name="Bilanenko E.N."/>
            <person name="de Vries R.P."/>
            <person name="van Kan J.A.L."/>
            <person name="Grigoriev I.V."/>
            <person name="Debets A.J.M."/>
        </authorList>
    </citation>
    <scope>NUCLEOTIDE SEQUENCE [LARGE SCALE GENOMIC DNA]</scope>
    <source>
        <strain evidence="2 3">F11</strain>
    </source>
</reference>